<dbReference type="SMART" id="SM01133">
    <property type="entry name" value="DeoC"/>
    <property type="match status" value="1"/>
</dbReference>
<dbReference type="PANTHER" id="PTHR39340">
    <property type="entry name" value="SULFOFRUCTOSEPHOSPHATE ALDOLASE"/>
    <property type="match status" value="1"/>
</dbReference>
<evidence type="ECO:0000256" key="2">
    <source>
        <dbReference type="ARBA" id="ARBA00023239"/>
    </source>
</evidence>
<dbReference type="InterPro" id="IPR013785">
    <property type="entry name" value="Aldolase_TIM"/>
</dbReference>
<protein>
    <submittedName>
        <fullName evidence="3">Aldolase</fullName>
    </submittedName>
</protein>
<organism evidence="3 4">
    <name type="scientific">Paramicrobacterium chengjingii</name>
    <dbReference type="NCBI Taxonomy" id="2769067"/>
    <lineage>
        <taxon>Bacteria</taxon>
        <taxon>Bacillati</taxon>
        <taxon>Actinomycetota</taxon>
        <taxon>Actinomycetes</taxon>
        <taxon>Micrococcales</taxon>
        <taxon>Microbacteriaceae</taxon>
        <taxon>Paramicrobacterium</taxon>
    </lineage>
</organism>
<name>A0ABX6YHN7_9MICO</name>
<dbReference type="SUPFAM" id="SSF51569">
    <property type="entry name" value="Aldolase"/>
    <property type="match status" value="1"/>
</dbReference>
<dbReference type="InterPro" id="IPR002915">
    <property type="entry name" value="DeoC/FbaB/LacD_aldolase"/>
</dbReference>
<evidence type="ECO:0000313" key="3">
    <source>
        <dbReference type="EMBL" id="QPZ38302.1"/>
    </source>
</evidence>
<dbReference type="Proteomes" id="UP000662814">
    <property type="component" value="Chromosome"/>
</dbReference>
<dbReference type="EMBL" id="CP061169">
    <property type="protein sequence ID" value="QPZ38302.1"/>
    <property type="molecule type" value="Genomic_DNA"/>
</dbReference>
<dbReference type="Pfam" id="PF01791">
    <property type="entry name" value="DeoC"/>
    <property type="match status" value="1"/>
</dbReference>
<evidence type="ECO:0000256" key="1">
    <source>
        <dbReference type="ARBA" id="ARBA00008679"/>
    </source>
</evidence>
<reference evidence="3 4" key="1">
    <citation type="submission" date="2020-12" db="EMBL/GenBank/DDBJ databases">
        <title>Microbacterium sp. HY060.</title>
        <authorList>
            <person name="Zhou J."/>
        </authorList>
    </citation>
    <scope>NUCLEOTIDE SEQUENCE [LARGE SCALE GENOMIC DNA]</scope>
    <source>
        <strain evidence="3 4">HY60</strain>
    </source>
</reference>
<dbReference type="InterPro" id="IPR050552">
    <property type="entry name" value="LacD_aldolase"/>
</dbReference>
<comment type="similarity">
    <text evidence="1">Belongs to the aldolase LacD family.</text>
</comment>
<dbReference type="PANTHER" id="PTHR39340:SF1">
    <property type="entry name" value="SULFOFRUCTOSEPHOSPHATE ALDOLASE"/>
    <property type="match status" value="1"/>
</dbReference>
<dbReference type="RefSeq" id="WP_166986870.1">
    <property type="nucleotide sequence ID" value="NZ_CP061169.1"/>
</dbReference>
<accession>A0ABX6YHN7</accession>
<sequence length="287" mass="30838">MSDLTTLARPSGGFAMLAVDQREALRDMMLRARGVQISDADMTQFKVSATRALTPYASAVLIDPEFAWDAIVDQDAVAPTCARIAAADHFVAGAGEFVREASFDTTLDYEAITKQGAKALKLLVLWREDQDAQKRIDEVTAFVDACRELDLVSIIEPVARARWDGAPSDVEAGVLAAARELGDLGADIYKAEVPFKAAESDERVFDACRELTDTISGPWVVLSSGVDADRFPDAVGIACRAGASGFLAGRAVWASVLGADSVEDELRATSIPRLERLGTIVDDNIRN</sequence>
<keyword evidence="2" id="KW-0456">Lyase</keyword>
<gene>
    <name evidence="3" type="ORF">HCR76_16180</name>
</gene>
<dbReference type="Gene3D" id="3.20.20.70">
    <property type="entry name" value="Aldolase class I"/>
    <property type="match status" value="1"/>
</dbReference>
<keyword evidence="4" id="KW-1185">Reference proteome</keyword>
<evidence type="ECO:0000313" key="4">
    <source>
        <dbReference type="Proteomes" id="UP000662814"/>
    </source>
</evidence>
<proteinExistence type="inferred from homology"/>